<gene>
    <name evidence="1" type="ORF">AXW67_19910</name>
</gene>
<dbReference type="Proteomes" id="UP000077173">
    <property type="component" value="Unassembled WGS sequence"/>
</dbReference>
<accession>A0A176YXL9</accession>
<protein>
    <submittedName>
        <fullName evidence="1">Uncharacterized protein</fullName>
    </submittedName>
</protein>
<evidence type="ECO:0000313" key="1">
    <source>
        <dbReference type="EMBL" id="OAF12484.1"/>
    </source>
</evidence>
<proteinExistence type="predicted"/>
<sequence length="136" mass="14709">MEVGMVKEVLAPSMKDRKEPDLRTEVLGVGSDSPQSLCSCAEHNIVHGAGILECDRCDLIGYGENNVKVLRIEKLRLSGLDPFCPHERLALGAVARAAAIVRDPPLSAVIALLDMATERGRSAALDRRHCCTSFGR</sequence>
<evidence type="ECO:0000313" key="2">
    <source>
        <dbReference type="Proteomes" id="UP000077173"/>
    </source>
</evidence>
<keyword evidence="2" id="KW-1185">Reference proteome</keyword>
<organism evidence="1 2">
    <name type="scientific">Bradyrhizobium neotropicale</name>
    <dbReference type="NCBI Taxonomy" id="1497615"/>
    <lineage>
        <taxon>Bacteria</taxon>
        <taxon>Pseudomonadati</taxon>
        <taxon>Pseudomonadota</taxon>
        <taxon>Alphaproteobacteria</taxon>
        <taxon>Hyphomicrobiales</taxon>
        <taxon>Nitrobacteraceae</taxon>
        <taxon>Bradyrhizobium</taxon>
    </lineage>
</organism>
<dbReference type="EMBL" id="LSEF01000081">
    <property type="protein sequence ID" value="OAF12484.1"/>
    <property type="molecule type" value="Genomic_DNA"/>
</dbReference>
<reference evidence="1 2" key="1">
    <citation type="submission" date="2016-02" db="EMBL/GenBank/DDBJ databases">
        <title>Draft genome sequence of the strain BR 10247T Bradyrhizobium neotropicale isolated from nodules of Centrolobium paraense.</title>
        <authorList>
            <person name="Simoes-Araujo J.L."/>
            <person name="Barauna A.C."/>
            <person name="Silva K."/>
            <person name="Zilli J.E."/>
        </authorList>
    </citation>
    <scope>NUCLEOTIDE SEQUENCE [LARGE SCALE GENOMIC DNA]</scope>
    <source>
        <strain evidence="1 2">BR 10247</strain>
    </source>
</reference>
<comment type="caution">
    <text evidence="1">The sequence shown here is derived from an EMBL/GenBank/DDBJ whole genome shotgun (WGS) entry which is preliminary data.</text>
</comment>
<name>A0A176YXL9_9BRAD</name>
<dbReference type="AlphaFoldDB" id="A0A176YXL9"/>